<evidence type="ECO:0000313" key="1">
    <source>
        <dbReference type="EMBL" id="GIY08011.1"/>
    </source>
</evidence>
<reference evidence="1 2" key="1">
    <citation type="submission" date="2021-06" db="EMBL/GenBank/DDBJ databases">
        <title>Caerostris darwini draft genome.</title>
        <authorList>
            <person name="Kono N."/>
            <person name="Arakawa K."/>
        </authorList>
    </citation>
    <scope>NUCLEOTIDE SEQUENCE [LARGE SCALE GENOMIC DNA]</scope>
</reference>
<dbReference type="Proteomes" id="UP001054837">
    <property type="component" value="Unassembled WGS sequence"/>
</dbReference>
<keyword evidence="2" id="KW-1185">Reference proteome</keyword>
<evidence type="ECO:0008006" key="3">
    <source>
        <dbReference type="Google" id="ProtNLM"/>
    </source>
</evidence>
<proteinExistence type="predicted"/>
<sequence>MRTGSSYDSWRRSFGNSVHVVSGFGTIQIISPRFPLPQIGPDVLRRWGGGGSQLGHKWISWEKCRSYVSLRYPILVSRPGSSRWKQFCFQIGHDTVCAQNT</sequence>
<gene>
    <name evidence="1" type="ORF">CDAR_63551</name>
</gene>
<protein>
    <recommendedName>
        <fullName evidence="3">Ycf15</fullName>
    </recommendedName>
</protein>
<dbReference type="AlphaFoldDB" id="A0AAV4QGF7"/>
<accession>A0AAV4QGF7</accession>
<organism evidence="1 2">
    <name type="scientific">Caerostris darwini</name>
    <dbReference type="NCBI Taxonomy" id="1538125"/>
    <lineage>
        <taxon>Eukaryota</taxon>
        <taxon>Metazoa</taxon>
        <taxon>Ecdysozoa</taxon>
        <taxon>Arthropoda</taxon>
        <taxon>Chelicerata</taxon>
        <taxon>Arachnida</taxon>
        <taxon>Araneae</taxon>
        <taxon>Araneomorphae</taxon>
        <taxon>Entelegynae</taxon>
        <taxon>Araneoidea</taxon>
        <taxon>Araneidae</taxon>
        <taxon>Caerostris</taxon>
    </lineage>
</organism>
<dbReference type="EMBL" id="BPLQ01004429">
    <property type="protein sequence ID" value="GIY08011.1"/>
    <property type="molecule type" value="Genomic_DNA"/>
</dbReference>
<comment type="caution">
    <text evidence="1">The sequence shown here is derived from an EMBL/GenBank/DDBJ whole genome shotgun (WGS) entry which is preliminary data.</text>
</comment>
<evidence type="ECO:0000313" key="2">
    <source>
        <dbReference type="Proteomes" id="UP001054837"/>
    </source>
</evidence>
<name>A0AAV4QGF7_9ARAC</name>